<evidence type="ECO:0000313" key="3">
    <source>
        <dbReference type="Proteomes" id="UP000054454"/>
    </source>
</evidence>
<dbReference type="PIRSF" id="PIRSF011771">
    <property type="entry name" value="RMS1_SET"/>
    <property type="match status" value="1"/>
</dbReference>
<dbReference type="RefSeq" id="XP_018226378.1">
    <property type="nucleotide sequence ID" value="XM_018369734.1"/>
</dbReference>
<keyword evidence="3" id="KW-1185">Reference proteome</keyword>
<comment type="similarity">
    <text evidence="1">Belongs to the class V-like SAM-binding methyltransferase superfamily. Histone-lysine methyltransferase family. SETD6 subfamily.</text>
</comment>
<keyword evidence="1" id="KW-0489">Methyltransferase</keyword>
<gene>
    <name evidence="2" type="ORF">T552_01142</name>
</gene>
<organism evidence="2 3">
    <name type="scientific">Pneumocystis carinii (strain B80)</name>
    <name type="common">Rat pneumocystis pneumonia agent</name>
    <name type="synonym">Pneumocystis carinii f. sp. carinii</name>
    <dbReference type="NCBI Taxonomy" id="1408658"/>
    <lineage>
        <taxon>Eukaryota</taxon>
        <taxon>Fungi</taxon>
        <taxon>Dikarya</taxon>
        <taxon>Ascomycota</taxon>
        <taxon>Taphrinomycotina</taxon>
        <taxon>Pneumocystomycetes</taxon>
        <taxon>Pneumocystaceae</taxon>
        <taxon>Pneumocystis</taxon>
    </lineage>
</organism>
<proteinExistence type="inferred from homology"/>
<dbReference type="EC" id="2.1.1.-" evidence="1"/>
<comment type="caution">
    <text evidence="2">The sequence shown here is derived from an EMBL/GenBank/DDBJ whole genome shotgun (WGS) entry which is preliminary data.</text>
</comment>
<evidence type="ECO:0000256" key="1">
    <source>
        <dbReference type="PIRNR" id="PIRNR011771"/>
    </source>
</evidence>
<keyword evidence="1" id="KW-0539">Nucleus</keyword>
<dbReference type="PANTHER" id="PTHR13271">
    <property type="entry name" value="UNCHARACTERIZED PUTATIVE METHYLTRANSFERASE"/>
    <property type="match status" value="1"/>
</dbReference>
<dbReference type="GO" id="GO:0005634">
    <property type="term" value="C:nucleus"/>
    <property type="evidence" value="ECO:0007669"/>
    <property type="project" value="UniProtKB-SubCell"/>
</dbReference>
<dbReference type="Gene3D" id="3.90.1410.10">
    <property type="entry name" value="set domain protein methyltransferase, domain 1"/>
    <property type="match status" value="1"/>
</dbReference>
<accession>A0A0W4ZLD5</accession>
<name>A0A0W4ZLD5_PNEC8</name>
<keyword evidence="1" id="KW-0808">Transferase</keyword>
<comment type="subcellular location">
    <subcellularLocation>
        <location evidence="1">Nucleus</location>
    </subcellularLocation>
</comment>
<dbReference type="GeneID" id="28935936"/>
<reference evidence="3" key="1">
    <citation type="journal article" date="2016" name="Nat. Commun.">
        <title>Genome analysis of three Pneumocystis species reveals adaptation mechanisms to life exclusively in mammalian hosts.</title>
        <authorList>
            <person name="Ma L."/>
            <person name="Chen Z."/>
            <person name="Huang D.W."/>
            <person name="Kutty G."/>
            <person name="Ishihara M."/>
            <person name="Wang H."/>
            <person name="Abouelleil A."/>
            <person name="Bishop L."/>
            <person name="Davey E."/>
            <person name="Deng R."/>
            <person name="Deng X."/>
            <person name="Fan L."/>
            <person name="Fantoni G."/>
            <person name="Fitzgerald M."/>
            <person name="Gogineni E."/>
            <person name="Goldberg J.M."/>
            <person name="Handley G."/>
            <person name="Hu X."/>
            <person name="Huber C."/>
            <person name="Jiao X."/>
            <person name="Jones K."/>
            <person name="Levin J.Z."/>
            <person name="Liu Y."/>
            <person name="Macdonald P."/>
            <person name="Melnikov A."/>
            <person name="Raley C."/>
            <person name="Sassi M."/>
            <person name="Sherman B.T."/>
            <person name="Song X."/>
            <person name="Sykes S."/>
            <person name="Tran B."/>
            <person name="Walsh L."/>
            <person name="Xia Y."/>
            <person name="Yang J."/>
            <person name="Young S."/>
            <person name="Zeng Q."/>
            <person name="Zheng X."/>
            <person name="Stephens R."/>
            <person name="Nusbaum C."/>
            <person name="Birren B.W."/>
            <person name="Azadi P."/>
            <person name="Lempicki R.A."/>
            <person name="Cuomo C.A."/>
            <person name="Kovacs J.A."/>
        </authorList>
    </citation>
    <scope>NUCLEOTIDE SEQUENCE [LARGE SCALE GENOMIC DNA]</scope>
    <source>
        <strain evidence="3">B80</strain>
    </source>
</reference>
<comment type="function">
    <text evidence="1">S-adenosyl-L-methionine-dependent protein-lysine N-methyltransferase that monomethylates 60S ribosomal protein L42.</text>
</comment>
<sequence>MNTTNTDKTINKNIDQQRINILMKWLKDKNIYIHSGIKLGKRDDGFFVYTEKMLKKNTIILKVPKNAILSPKTSLLSHLLDITKIPSILCLCIVYMYEKSLGQKSPWYGYLQIMPDKVDIPKLWNHEKNWLKGTEIEYVGGLDISELQSAYNELILPFIKKNKEILDQNVFTYNNFLKAVSVVRSRVFEIDNFHKLGLVPFADMFNHATNEHIHFQTFYNVCKHCGLIYCKHTKYKQIPRNKYKNYIQKTIIINQTFKLKKYIKIYYDDTCDMIIHNSPNAFDELYNTYGTHGNDILLSRYGFALHKNKWDRITMSIIFQKNDIKSDRLLWWKMNGFNISSKMGLFQKYFSKNDIKNYLLSDNNNHNGDKKINTYNKDQYLFLQDSLFITFPSEPSSPLILFIILLSLSHKLFKNLEENTKKINRFILNIIKLQLLYFHTGSIKNLKYQKYTTLLILLKINIFLSNAIDNRLKKYNQTLILDNLIYENTKTQVFNIFY</sequence>
<dbReference type="InterPro" id="IPR011383">
    <property type="entry name" value="N-lys_methylase_SETD6"/>
</dbReference>
<dbReference type="Proteomes" id="UP000054454">
    <property type="component" value="Unassembled WGS sequence"/>
</dbReference>
<dbReference type="InterPro" id="IPR050600">
    <property type="entry name" value="SETD3_SETD6_MTase"/>
</dbReference>
<dbReference type="SUPFAM" id="SSF82199">
    <property type="entry name" value="SET domain"/>
    <property type="match status" value="1"/>
</dbReference>
<dbReference type="InterPro" id="IPR046341">
    <property type="entry name" value="SET_dom_sf"/>
</dbReference>
<dbReference type="EMBL" id="LFVZ01000005">
    <property type="protein sequence ID" value="KTW29185.1"/>
    <property type="molecule type" value="Genomic_DNA"/>
</dbReference>
<keyword evidence="1" id="KW-0949">S-adenosyl-L-methionine</keyword>
<dbReference type="GO" id="GO:0016279">
    <property type="term" value="F:protein-lysine N-methyltransferase activity"/>
    <property type="evidence" value="ECO:0007669"/>
    <property type="project" value="UniProtKB-UniRule"/>
</dbReference>
<evidence type="ECO:0000313" key="2">
    <source>
        <dbReference type="EMBL" id="KTW29185.1"/>
    </source>
</evidence>
<dbReference type="AlphaFoldDB" id="A0A0W4ZLD5"/>
<dbReference type="OrthoDB" id="441812at2759"/>
<dbReference type="PANTHER" id="PTHR13271:SF34">
    <property type="entry name" value="N-LYSINE METHYLTRANSFERASE SETD6"/>
    <property type="match status" value="1"/>
</dbReference>
<protein>
    <recommendedName>
        <fullName evidence="1">Ribosomal lysine N-methyltransferase 4</fullName>
        <ecNumber evidence="1">2.1.1.-</ecNumber>
    </recommendedName>
</protein>
<dbReference type="GO" id="GO:0032259">
    <property type="term" value="P:methylation"/>
    <property type="evidence" value="ECO:0007669"/>
    <property type="project" value="UniProtKB-KW"/>
</dbReference>
<dbReference type="VEuPathDB" id="FungiDB:T552_01142"/>